<accession>A0A120MXY9</accession>
<evidence type="ECO:0000313" key="2">
    <source>
        <dbReference type="Proteomes" id="UP000218263"/>
    </source>
</evidence>
<name>A0A120MXY9_9SPHI</name>
<dbReference type="GO" id="GO:0032259">
    <property type="term" value="P:methylation"/>
    <property type="evidence" value="ECO:0007669"/>
    <property type="project" value="UniProtKB-KW"/>
</dbReference>
<proteinExistence type="predicted"/>
<dbReference type="SUPFAM" id="SSF53335">
    <property type="entry name" value="S-adenosyl-L-methionine-dependent methyltransferases"/>
    <property type="match status" value="1"/>
</dbReference>
<sequence length="252" mass="28682">MKWNAELYDDKHDFVFQYGESVLELLDVKPGERILDLGCGTGHLTQEIKDHGAEVVGMDASAEMIAKAKTSYPEINFLVGDATDFHFDQPFDAVFSNATLHWVHKADEAIKCVYDSLKTGGRFVAEMGGKDNMLHMIAATQQVLEKYGHHQLAQKKMWYFPSLGEYTTKLENAGFRVTFAVHFDRPTLLKDGRIGVTKWLNMFGPTYFEGIDESEKDQILSEITGLLEKDYEADGNWYADYVRLRFVAVKEM</sequence>
<dbReference type="KEGG" id="mgot:MgSA37_00430"/>
<dbReference type="EC" id="2.1.1.144" evidence="1"/>
<dbReference type="AlphaFoldDB" id="A0A120MXY9"/>
<reference evidence="1 2" key="1">
    <citation type="submission" date="2015-12" db="EMBL/GenBank/DDBJ databases">
        <title>Genome sequence of Mucilaginibacter gotjawali.</title>
        <authorList>
            <person name="Lee J.S."/>
            <person name="Lee K.C."/>
            <person name="Kim K.K."/>
            <person name="Lee B.W."/>
        </authorList>
    </citation>
    <scope>NUCLEOTIDE SEQUENCE [LARGE SCALE GENOMIC DNA]</scope>
    <source>
        <strain evidence="1 2">SA3-7</strain>
    </source>
</reference>
<dbReference type="OrthoDB" id="9789123at2"/>
<gene>
    <name evidence="1" type="primary">tam_1</name>
    <name evidence="1" type="ORF">MgSA37_00430</name>
</gene>
<dbReference type="PANTHER" id="PTHR43861:SF1">
    <property type="entry name" value="TRANS-ACONITATE 2-METHYLTRANSFERASE"/>
    <property type="match status" value="1"/>
</dbReference>
<organism evidence="1 2">
    <name type="scientific">Mucilaginibacter gotjawali</name>
    <dbReference type="NCBI Taxonomy" id="1550579"/>
    <lineage>
        <taxon>Bacteria</taxon>
        <taxon>Pseudomonadati</taxon>
        <taxon>Bacteroidota</taxon>
        <taxon>Sphingobacteriia</taxon>
        <taxon>Sphingobacteriales</taxon>
        <taxon>Sphingobacteriaceae</taxon>
        <taxon>Mucilaginibacter</taxon>
    </lineage>
</organism>
<protein>
    <submittedName>
        <fullName evidence="1">Trans-aconitate 2-methyltransferase</fullName>
        <ecNumber evidence="1">2.1.1.144</ecNumber>
    </submittedName>
</protein>
<dbReference type="InterPro" id="IPR041698">
    <property type="entry name" value="Methyltransf_25"/>
</dbReference>
<keyword evidence="2" id="KW-1185">Reference proteome</keyword>
<dbReference type="Proteomes" id="UP000218263">
    <property type="component" value="Chromosome"/>
</dbReference>
<dbReference type="CDD" id="cd02440">
    <property type="entry name" value="AdoMet_MTases"/>
    <property type="match status" value="1"/>
</dbReference>
<keyword evidence="1" id="KW-0489">Methyltransferase</keyword>
<dbReference type="RefSeq" id="WP_096349621.1">
    <property type="nucleotide sequence ID" value="NZ_AP017313.1"/>
</dbReference>
<dbReference type="GO" id="GO:0030798">
    <property type="term" value="F:trans-aconitate 2-methyltransferase activity"/>
    <property type="evidence" value="ECO:0007669"/>
    <property type="project" value="UniProtKB-EC"/>
</dbReference>
<dbReference type="InterPro" id="IPR029063">
    <property type="entry name" value="SAM-dependent_MTases_sf"/>
</dbReference>
<dbReference type="Pfam" id="PF13649">
    <property type="entry name" value="Methyltransf_25"/>
    <property type="match status" value="1"/>
</dbReference>
<evidence type="ECO:0000313" key="1">
    <source>
        <dbReference type="EMBL" id="BAU52275.1"/>
    </source>
</evidence>
<keyword evidence="1" id="KW-0808">Transferase</keyword>
<dbReference type="Gene3D" id="3.40.50.150">
    <property type="entry name" value="Vaccinia Virus protein VP39"/>
    <property type="match status" value="1"/>
</dbReference>
<dbReference type="PANTHER" id="PTHR43861">
    <property type="entry name" value="TRANS-ACONITATE 2-METHYLTRANSFERASE-RELATED"/>
    <property type="match status" value="1"/>
</dbReference>
<dbReference type="EMBL" id="AP017313">
    <property type="protein sequence ID" value="BAU52275.1"/>
    <property type="molecule type" value="Genomic_DNA"/>
</dbReference>